<feature type="transmembrane region" description="Helical" evidence="1">
    <location>
        <begin position="251"/>
        <end position="268"/>
    </location>
</feature>
<proteinExistence type="predicted"/>
<name>A0A4R7RLD1_9BACT</name>
<reference evidence="2 3" key="1">
    <citation type="submission" date="2019-03" db="EMBL/GenBank/DDBJ databases">
        <title>Genomic Encyclopedia of Archaeal and Bacterial Type Strains, Phase II (KMG-II): from individual species to whole genera.</title>
        <authorList>
            <person name="Goeker M."/>
        </authorList>
    </citation>
    <scope>NUCLEOTIDE SEQUENCE [LARGE SCALE GENOMIC DNA]</scope>
    <source>
        <strain evidence="2 3">ATCC 25309</strain>
    </source>
</reference>
<keyword evidence="1" id="KW-1133">Transmembrane helix</keyword>
<evidence type="ECO:0000313" key="2">
    <source>
        <dbReference type="EMBL" id="TDU64566.1"/>
    </source>
</evidence>
<organism evidence="2 3">
    <name type="scientific">Prosthecobacter fusiformis</name>
    <dbReference type="NCBI Taxonomy" id="48464"/>
    <lineage>
        <taxon>Bacteria</taxon>
        <taxon>Pseudomonadati</taxon>
        <taxon>Verrucomicrobiota</taxon>
        <taxon>Verrucomicrobiia</taxon>
        <taxon>Verrucomicrobiales</taxon>
        <taxon>Verrucomicrobiaceae</taxon>
        <taxon>Prosthecobacter</taxon>
    </lineage>
</organism>
<feature type="transmembrane region" description="Helical" evidence="1">
    <location>
        <begin position="6"/>
        <end position="25"/>
    </location>
</feature>
<feature type="transmembrane region" description="Helical" evidence="1">
    <location>
        <begin position="329"/>
        <end position="351"/>
    </location>
</feature>
<dbReference type="EMBL" id="SOCA01000010">
    <property type="protein sequence ID" value="TDU64566.1"/>
    <property type="molecule type" value="Genomic_DNA"/>
</dbReference>
<feature type="transmembrane region" description="Helical" evidence="1">
    <location>
        <begin position="141"/>
        <end position="165"/>
    </location>
</feature>
<accession>A0A4R7RLD1</accession>
<evidence type="ECO:0000256" key="1">
    <source>
        <dbReference type="SAM" id="Phobius"/>
    </source>
</evidence>
<comment type="caution">
    <text evidence="2">The sequence shown here is derived from an EMBL/GenBank/DDBJ whole genome shotgun (WGS) entry which is preliminary data.</text>
</comment>
<feature type="transmembrane region" description="Helical" evidence="1">
    <location>
        <begin position="219"/>
        <end position="239"/>
    </location>
</feature>
<keyword evidence="1" id="KW-0472">Membrane</keyword>
<keyword evidence="3" id="KW-1185">Reference proteome</keyword>
<feature type="transmembrane region" description="Helical" evidence="1">
    <location>
        <begin position="289"/>
        <end position="309"/>
    </location>
</feature>
<gene>
    <name evidence="2" type="ORF">EI77_04016</name>
</gene>
<keyword evidence="1" id="KW-0812">Transmembrane</keyword>
<protein>
    <submittedName>
        <fullName evidence="2">Uncharacterized protein</fullName>
    </submittedName>
</protein>
<sequence length="365" mass="40791">MTDPSTTLWLQTLLVLAVMGAGLMLHLKWHPLRECFSDAWDMLQSFGWLVPLLAALHLLSGIAPPWGVADAVAWDGLTAWRQMLELVPMAARDMAVLTHGFFPPWPSSLAAPVLLSLLVWKTTRLPYRYGSRRKRPALSRLLISAVIVAWCWMILEGVASVQVMPEWLETLRVMLRWLMEALTVAGLQVFMIRLVMGWDEPTLPSDEKDLMLALEQTLACRYGILALAALDLLWLMAWRALDVPGYGLSDWLMVESSLLFAGVPVVVARVRGSWTQMTEVLAHVFLKTWLPLIGFALTATVVLMLVHFSMRSLFFLLPDGPIWGGMIRILVALVLATVRSWLFLTLVLTLIRHGLKSSASSGGEN</sequence>
<evidence type="ECO:0000313" key="3">
    <source>
        <dbReference type="Proteomes" id="UP000295662"/>
    </source>
</evidence>
<dbReference type="Proteomes" id="UP000295662">
    <property type="component" value="Unassembled WGS sequence"/>
</dbReference>
<dbReference type="AlphaFoldDB" id="A0A4R7RLD1"/>
<feature type="transmembrane region" description="Helical" evidence="1">
    <location>
        <begin position="102"/>
        <end position="120"/>
    </location>
</feature>
<feature type="transmembrane region" description="Helical" evidence="1">
    <location>
        <begin position="177"/>
        <end position="198"/>
    </location>
</feature>
<feature type="transmembrane region" description="Helical" evidence="1">
    <location>
        <begin position="46"/>
        <end position="67"/>
    </location>
</feature>